<name>A0AAV8WKU8_9CUCU</name>
<dbReference type="PANTHER" id="PTHR46599">
    <property type="entry name" value="PIGGYBAC TRANSPOSABLE ELEMENT-DERIVED PROTEIN 4"/>
    <property type="match status" value="1"/>
</dbReference>
<sequence>MYMPNKPCKYGIKIVCMTDAKTHYFYNGYIYACKDSDGYGINKALKQFFKPTQSVLRLIRPIENTNRKITADNWFSSLELVEQLKH</sequence>
<dbReference type="Pfam" id="PF13843">
    <property type="entry name" value="DDE_Tnp_1_7"/>
    <property type="match status" value="1"/>
</dbReference>
<dbReference type="AlphaFoldDB" id="A0AAV8WKU8"/>
<accession>A0AAV8WKU8</accession>
<dbReference type="Proteomes" id="UP001162156">
    <property type="component" value="Unassembled WGS sequence"/>
</dbReference>
<dbReference type="PANTHER" id="PTHR46599:SF3">
    <property type="entry name" value="PIGGYBAC TRANSPOSABLE ELEMENT-DERIVED PROTEIN 4"/>
    <property type="match status" value="1"/>
</dbReference>
<dbReference type="InterPro" id="IPR029526">
    <property type="entry name" value="PGBD"/>
</dbReference>
<proteinExistence type="predicted"/>
<evidence type="ECO:0000313" key="2">
    <source>
        <dbReference type="EMBL" id="KAJ8926712.1"/>
    </source>
</evidence>
<evidence type="ECO:0000313" key="3">
    <source>
        <dbReference type="Proteomes" id="UP001162156"/>
    </source>
</evidence>
<gene>
    <name evidence="2" type="ORF">NQ314_020892</name>
</gene>
<dbReference type="EMBL" id="JANEYF010005796">
    <property type="protein sequence ID" value="KAJ8926712.1"/>
    <property type="molecule type" value="Genomic_DNA"/>
</dbReference>
<comment type="caution">
    <text evidence="2">The sequence shown here is derived from an EMBL/GenBank/DDBJ whole genome shotgun (WGS) entry which is preliminary data.</text>
</comment>
<feature type="domain" description="PiggyBac transposable element-derived protein" evidence="1">
    <location>
        <begin position="2"/>
        <end position="85"/>
    </location>
</feature>
<protein>
    <recommendedName>
        <fullName evidence="1">PiggyBac transposable element-derived protein domain-containing protein</fullName>
    </recommendedName>
</protein>
<reference evidence="2" key="1">
    <citation type="journal article" date="2023" name="Insect Mol. Biol.">
        <title>Genome sequencing provides insights into the evolution of gene families encoding plant cell wall-degrading enzymes in longhorned beetles.</title>
        <authorList>
            <person name="Shin N.R."/>
            <person name="Okamura Y."/>
            <person name="Kirsch R."/>
            <person name="Pauchet Y."/>
        </authorList>
    </citation>
    <scope>NUCLEOTIDE SEQUENCE</scope>
    <source>
        <strain evidence="2">RBIC_L_NR</strain>
    </source>
</reference>
<organism evidence="2 3">
    <name type="scientific">Rhamnusium bicolor</name>
    <dbReference type="NCBI Taxonomy" id="1586634"/>
    <lineage>
        <taxon>Eukaryota</taxon>
        <taxon>Metazoa</taxon>
        <taxon>Ecdysozoa</taxon>
        <taxon>Arthropoda</taxon>
        <taxon>Hexapoda</taxon>
        <taxon>Insecta</taxon>
        <taxon>Pterygota</taxon>
        <taxon>Neoptera</taxon>
        <taxon>Endopterygota</taxon>
        <taxon>Coleoptera</taxon>
        <taxon>Polyphaga</taxon>
        <taxon>Cucujiformia</taxon>
        <taxon>Chrysomeloidea</taxon>
        <taxon>Cerambycidae</taxon>
        <taxon>Lepturinae</taxon>
        <taxon>Rhagiini</taxon>
        <taxon>Rhamnusium</taxon>
    </lineage>
</organism>
<evidence type="ECO:0000259" key="1">
    <source>
        <dbReference type="Pfam" id="PF13843"/>
    </source>
</evidence>
<keyword evidence="3" id="KW-1185">Reference proteome</keyword>